<gene>
    <name evidence="2" type="ORF">C8261_06000</name>
</gene>
<organism evidence="2 3">
    <name type="scientific">Pseudothauera lacus</name>
    <dbReference type="NCBI Taxonomy" id="2136175"/>
    <lineage>
        <taxon>Bacteria</taxon>
        <taxon>Pseudomonadati</taxon>
        <taxon>Pseudomonadota</taxon>
        <taxon>Betaproteobacteria</taxon>
        <taxon>Rhodocyclales</taxon>
        <taxon>Zoogloeaceae</taxon>
        <taxon>Pseudothauera</taxon>
    </lineage>
</organism>
<evidence type="ECO:0000313" key="2">
    <source>
        <dbReference type="EMBL" id="PTD96954.1"/>
    </source>
</evidence>
<dbReference type="CDD" id="cd02440">
    <property type="entry name" value="AdoMet_MTases"/>
    <property type="match status" value="1"/>
</dbReference>
<evidence type="ECO:0000259" key="1">
    <source>
        <dbReference type="Pfam" id="PF13847"/>
    </source>
</evidence>
<dbReference type="PANTHER" id="PTHR43861">
    <property type="entry name" value="TRANS-ACONITATE 2-METHYLTRANSFERASE-RELATED"/>
    <property type="match status" value="1"/>
</dbReference>
<dbReference type="Proteomes" id="UP000241193">
    <property type="component" value="Unassembled WGS sequence"/>
</dbReference>
<dbReference type="InterPro" id="IPR025714">
    <property type="entry name" value="Methyltranfer_dom"/>
</dbReference>
<dbReference type="Gene3D" id="3.40.50.150">
    <property type="entry name" value="Vaccinia Virus protein VP39"/>
    <property type="match status" value="1"/>
</dbReference>
<proteinExistence type="predicted"/>
<keyword evidence="3" id="KW-1185">Reference proteome</keyword>
<dbReference type="Pfam" id="PF13847">
    <property type="entry name" value="Methyltransf_31"/>
    <property type="match status" value="1"/>
</dbReference>
<accession>A0A2T4IGP8</accession>
<dbReference type="SUPFAM" id="SSF53335">
    <property type="entry name" value="S-adenosyl-L-methionine-dependent methyltransferases"/>
    <property type="match status" value="1"/>
</dbReference>
<dbReference type="GO" id="GO:0008168">
    <property type="term" value="F:methyltransferase activity"/>
    <property type="evidence" value="ECO:0007669"/>
    <property type="project" value="UniProtKB-KW"/>
</dbReference>
<protein>
    <submittedName>
        <fullName evidence="2">Class I SAM-dependent methyltransferase</fullName>
    </submittedName>
</protein>
<dbReference type="OrthoDB" id="9772751at2"/>
<comment type="caution">
    <text evidence="2">The sequence shown here is derived from an EMBL/GenBank/DDBJ whole genome shotgun (WGS) entry which is preliminary data.</text>
</comment>
<dbReference type="RefSeq" id="WP_107492763.1">
    <property type="nucleotide sequence ID" value="NZ_PZKC01000004.1"/>
</dbReference>
<sequence length="292" mass="32450">MPSINIARTIARELLSFTPCARTPEPDLVMADAEQVQAYTEAGRECGVMAPVYLHHCSQVCDVIRPGDTVVDLACGPATQLAQVARLNPDCHFIGVDLSAEMLRKARAHVADLQLANVEFRDGDISRLEMFGNASVDAVMTTMALHHLPTRQLLLDTFAEVARILKPDGGVYLVDFGHLKSERSIREFAYQYADRQPEIFTIDYLNSLRAAFPVADFRAAAQALDGRAQVYTTLLVPYMVALKSAPRRAPDSALQARLRELHDAMPAYHQRDFKDLSTFFRLGGLRSAHLPR</sequence>
<reference evidence="2 3" key="2">
    <citation type="submission" date="2018-04" db="EMBL/GenBank/DDBJ databases">
        <title>Thauera lacus sp. nov., isolated from an saline lake in Inner Mongolia, China.</title>
        <authorList>
            <person name="Liang Q.-Y."/>
        </authorList>
    </citation>
    <scope>NUCLEOTIDE SEQUENCE [LARGE SCALE GENOMIC DNA]</scope>
    <source>
        <strain evidence="2 3">D20</strain>
    </source>
</reference>
<dbReference type="AlphaFoldDB" id="A0A2T4IGP8"/>
<feature type="domain" description="Methyltransferase" evidence="1">
    <location>
        <begin position="66"/>
        <end position="177"/>
    </location>
</feature>
<name>A0A2T4IGP8_9RHOO</name>
<keyword evidence="2" id="KW-0489">Methyltransferase</keyword>
<dbReference type="GO" id="GO:0032259">
    <property type="term" value="P:methylation"/>
    <property type="evidence" value="ECO:0007669"/>
    <property type="project" value="UniProtKB-KW"/>
</dbReference>
<keyword evidence="2" id="KW-0808">Transferase</keyword>
<dbReference type="EMBL" id="PZKC01000004">
    <property type="protein sequence ID" value="PTD96954.1"/>
    <property type="molecule type" value="Genomic_DNA"/>
</dbReference>
<dbReference type="InterPro" id="IPR029063">
    <property type="entry name" value="SAM-dependent_MTases_sf"/>
</dbReference>
<reference evidence="2 3" key="1">
    <citation type="submission" date="2018-03" db="EMBL/GenBank/DDBJ databases">
        <authorList>
            <person name="Keele B.F."/>
        </authorList>
    </citation>
    <scope>NUCLEOTIDE SEQUENCE [LARGE SCALE GENOMIC DNA]</scope>
    <source>
        <strain evidence="2 3">D20</strain>
    </source>
</reference>
<evidence type="ECO:0000313" key="3">
    <source>
        <dbReference type="Proteomes" id="UP000241193"/>
    </source>
</evidence>